<gene>
    <name evidence="2" type="ORF">GPJ59_08940</name>
</gene>
<accession>A0ABS6Z2N8</accession>
<dbReference type="RefSeq" id="WP_219665934.1">
    <property type="nucleotide sequence ID" value="NZ_WTFF01000041.1"/>
</dbReference>
<comment type="caution">
    <text evidence="2">The sequence shown here is derived from an EMBL/GenBank/DDBJ whole genome shotgun (WGS) entry which is preliminary data.</text>
</comment>
<organism evidence="2 3">
    <name type="scientific">Streptomyces bambusae</name>
    <dbReference type="NCBI Taxonomy" id="1550616"/>
    <lineage>
        <taxon>Bacteria</taxon>
        <taxon>Bacillati</taxon>
        <taxon>Actinomycetota</taxon>
        <taxon>Actinomycetes</taxon>
        <taxon>Kitasatosporales</taxon>
        <taxon>Streptomycetaceae</taxon>
        <taxon>Streptomyces</taxon>
    </lineage>
</organism>
<dbReference type="Proteomes" id="UP000812013">
    <property type="component" value="Unassembled WGS sequence"/>
</dbReference>
<protein>
    <submittedName>
        <fullName evidence="2">Transcriptional antiterminator</fullName>
    </submittedName>
</protein>
<reference evidence="2 3" key="1">
    <citation type="submission" date="2019-12" db="EMBL/GenBank/DDBJ databases">
        <title>Genome sequence of Streptomyces bambusae.</title>
        <authorList>
            <person name="Bansal K."/>
            <person name="Choksket S."/>
            <person name="Korpole S."/>
            <person name="Patil P.B."/>
        </authorList>
    </citation>
    <scope>NUCLEOTIDE SEQUENCE [LARGE SCALE GENOMIC DNA]</scope>
    <source>
        <strain evidence="2 3">SK60</strain>
    </source>
</reference>
<evidence type="ECO:0000313" key="3">
    <source>
        <dbReference type="Proteomes" id="UP000812013"/>
    </source>
</evidence>
<evidence type="ECO:0000313" key="2">
    <source>
        <dbReference type="EMBL" id="MBW5482002.1"/>
    </source>
</evidence>
<feature type="region of interest" description="Disordered" evidence="1">
    <location>
        <begin position="67"/>
        <end position="91"/>
    </location>
</feature>
<dbReference type="EMBL" id="WTFF01000041">
    <property type="protein sequence ID" value="MBW5482002.1"/>
    <property type="molecule type" value="Genomic_DNA"/>
</dbReference>
<keyword evidence="3" id="KW-1185">Reference proteome</keyword>
<name>A0ABS6Z2N8_9ACTN</name>
<sequence length="131" mass="14008">MRGFDDQLALRIRLFRDSGQVRPDVADFVTAELTALAAEGRTVTEETAGMFASHLLMALTRALDGVPAERADERSPATGPHAGELREHPDAVDRAHAIAARAAEVLGTPPLPPDEIDFLGLHLAVLARTGH</sequence>
<evidence type="ECO:0000256" key="1">
    <source>
        <dbReference type="SAM" id="MobiDB-lite"/>
    </source>
</evidence>
<proteinExistence type="predicted"/>